<comment type="caution">
    <text evidence="2">The sequence shown here is derived from an EMBL/GenBank/DDBJ whole genome shotgun (WGS) entry which is preliminary data.</text>
</comment>
<evidence type="ECO:0000313" key="3">
    <source>
        <dbReference type="Proteomes" id="UP000747399"/>
    </source>
</evidence>
<gene>
    <name evidence="2" type="ORF">Vafri_7331</name>
</gene>
<keyword evidence="3" id="KW-1185">Reference proteome</keyword>
<sequence>LRLVYHQLRLRWLHVVMGVKFRLYTLHCAHLKVLVQTNPINNQSPTLRERVLQLNSSPETQAFYQNHCQNPHFEFSNNLYWHKPGNHQLLVTPDDSENQQYALQMAHDPPYSAHSGLNPTLKKNIQLICWWLHMHQDVNTYVTSCGDYQHNKPSNKHPQGLLEPLPIPGRRWESVSMDLITQLPKNPAITMIPLSF</sequence>
<dbReference type="Gene3D" id="1.10.340.70">
    <property type="match status" value="1"/>
</dbReference>
<dbReference type="InterPro" id="IPR052160">
    <property type="entry name" value="Gypsy_RT_Integrase-like"/>
</dbReference>
<feature type="domain" description="Integrase zinc-binding" evidence="1">
    <location>
        <begin position="96"/>
        <end position="154"/>
    </location>
</feature>
<evidence type="ECO:0000259" key="1">
    <source>
        <dbReference type="Pfam" id="PF17921"/>
    </source>
</evidence>
<accession>A0A8J4B4K8</accession>
<dbReference type="AlphaFoldDB" id="A0A8J4B4K8"/>
<evidence type="ECO:0000313" key="2">
    <source>
        <dbReference type="EMBL" id="GIL51308.1"/>
    </source>
</evidence>
<feature type="non-terminal residue" evidence="2">
    <location>
        <position position="1"/>
    </location>
</feature>
<name>A0A8J4B4K8_9CHLO</name>
<organism evidence="2 3">
    <name type="scientific">Volvox africanus</name>
    <dbReference type="NCBI Taxonomy" id="51714"/>
    <lineage>
        <taxon>Eukaryota</taxon>
        <taxon>Viridiplantae</taxon>
        <taxon>Chlorophyta</taxon>
        <taxon>core chlorophytes</taxon>
        <taxon>Chlorophyceae</taxon>
        <taxon>CS clade</taxon>
        <taxon>Chlamydomonadales</taxon>
        <taxon>Volvocaceae</taxon>
        <taxon>Volvox</taxon>
    </lineage>
</organism>
<dbReference type="Proteomes" id="UP000747399">
    <property type="component" value="Unassembled WGS sequence"/>
</dbReference>
<reference evidence="2" key="1">
    <citation type="journal article" date="2021" name="Proc. Natl. Acad. Sci. U.S.A.">
        <title>Three genomes in the algal genus Volvox reveal the fate of a haploid sex-determining region after a transition to homothallism.</title>
        <authorList>
            <person name="Yamamoto K."/>
            <person name="Hamaji T."/>
            <person name="Kawai-Toyooka H."/>
            <person name="Matsuzaki R."/>
            <person name="Takahashi F."/>
            <person name="Nishimura Y."/>
            <person name="Kawachi M."/>
            <person name="Noguchi H."/>
            <person name="Minakuchi Y."/>
            <person name="Umen J.G."/>
            <person name="Toyoda A."/>
            <person name="Nozaki H."/>
        </authorList>
    </citation>
    <scope>NUCLEOTIDE SEQUENCE</scope>
    <source>
        <strain evidence="2">NIES-3780</strain>
    </source>
</reference>
<dbReference type="Pfam" id="PF17921">
    <property type="entry name" value="Integrase_H2C2"/>
    <property type="match status" value="1"/>
</dbReference>
<dbReference type="PANTHER" id="PTHR47266">
    <property type="entry name" value="ENDONUCLEASE-RELATED"/>
    <property type="match status" value="1"/>
</dbReference>
<protein>
    <recommendedName>
        <fullName evidence="1">Integrase zinc-binding domain-containing protein</fullName>
    </recommendedName>
</protein>
<dbReference type="EMBL" id="BNCO01000010">
    <property type="protein sequence ID" value="GIL51308.1"/>
    <property type="molecule type" value="Genomic_DNA"/>
</dbReference>
<dbReference type="InterPro" id="IPR041588">
    <property type="entry name" value="Integrase_H2C2"/>
</dbReference>
<proteinExistence type="predicted"/>